<evidence type="ECO:0000256" key="1">
    <source>
        <dbReference type="ARBA" id="ARBA00022898"/>
    </source>
</evidence>
<dbReference type="InterPro" id="IPR011340">
    <property type="entry name" value="Cys_dSase-rel"/>
</dbReference>
<dbReference type="InterPro" id="IPR015422">
    <property type="entry name" value="PyrdxlP-dep_Trfase_small"/>
</dbReference>
<proteinExistence type="predicted"/>
<organism evidence="3 4">
    <name type="scientific">Roseicyclus mahoneyensis</name>
    <dbReference type="NCBI Taxonomy" id="164332"/>
    <lineage>
        <taxon>Bacteria</taxon>
        <taxon>Pseudomonadati</taxon>
        <taxon>Pseudomonadota</taxon>
        <taxon>Alphaproteobacteria</taxon>
        <taxon>Rhodobacterales</taxon>
        <taxon>Roseobacteraceae</taxon>
        <taxon>Roseicyclus</taxon>
    </lineage>
</organism>
<dbReference type="Gene3D" id="3.90.1150.10">
    <property type="entry name" value="Aspartate Aminotransferase, domain 1"/>
    <property type="match status" value="1"/>
</dbReference>
<evidence type="ECO:0000313" key="3">
    <source>
        <dbReference type="EMBL" id="PWK58124.1"/>
    </source>
</evidence>
<name>A0A316GB47_9RHOB</name>
<dbReference type="InterPro" id="IPR015424">
    <property type="entry name" value="PyrdxlP-dep_Trfase"/>
</dbReference>
<dbReference type="InterPro" id="IPR015421">
    <property type="entry name" value="PyrdxlP-dep_Trfase_major"/>
</dbReference>
<gene>
    <name evidence="3" type="ORF">C7455_11065</name>
</gene>
<dbReference type="Gene3D" id="3.40.640.10">
    <property type="entry name" value="Type I PLP-dependent aspartate aminotransferase-like (Major domain)"/>
    <property type="match status" value="1"/>
</dbReference>
<dbReference type="PANTHER" id="PTHR43586:SF21">
    <property type="entry name" value="PYRIDOXAL PHOSPHATE (PLP)-DEPENDENT ASPARTATE AMINOTRANSFERASE SUPERFAMILY"/>
    <property type="match status" value="1"/>
</dbReference>
<dbReference type="Pfam" id="PF00266">
    <property type="entry name" value="Aminotran_5"/>
    <property type="match status" value="1"/>
</dbReference>
<evidence type="ECO:0000313" key="4">
    <source>
        <dbReference type="Proteomes" id="UP000245708"/>
    </source>
</evidence>
<dbReference type="RefSeq" id="WP_109670236.1">
    <property type="nucleotide sequence ID" value="NZ_QGGW01000010.1"/>
</dbReference>
<accession>A0A316GB47</accession>
<comment type="caution">
    <text evidence="3">The sequence shown here is derived from an EMBL/GenBank/DDBJ whole genome shotgun (WGS) entry which is preliminary data.</text>
</comment>
<dbReference type="InterPro" id="IPR000192">
    <property type="entry name" value="Aminotrans_V_dom"/>
</dbReference>
<evidence type="ECO:0000259" key="2">
    <source>
        <dbReference type="Pfam" id="PF00266"/>
    </source>
</evidence>
<keyword evidence="4" id="KW-1185">Reference proteome</keyword>
<feature type="domain" description="Aminotransferase class V" evidence="2">
    <location>
        <begin position="21"/>
        <end position="400"/>
    </location>
</feature>
<dbReference type="NCBIfam" id="TIGR01976">
    <property type="entry name" value="am_tr_V_VC1184"/>
    <property type="match status" value="1"/>
</dbReference>
<dbReference type="AlphaFoldDB" id="A0A316GB47"/>
<reference evidence="3 4" key="1">
    <citation type="submission" date="2018-05" db="EMBL/GenBank/DDBJ databases">
        <title>Genomic Encyclopedia of Type Strains, Phase IV (KMG-IV): sequencing the most valuable type-strain genomes for metagenomic binning, comparative biology and taxonomic classification.</title>
        <authorList>
            <person name="Goeker M."/>
        </authorList>
    </citation>
    <scope>NUCLEOTIDE SEQUENCE [LARGE SCALE GENOMIC DNA]</scope>
    <source>
        <strain evidence="3 4">DSM 16097</strain>
    </source>
</reference>
<sequence>MATFDTAFVQENFPALGKGQVYLDNAGGSQVARQVADRLNDYLFTANVQLGASYGASVRAGAMVHEGRQALATLFNAARPEEVVMGATTTQLFDQLARALVQRWAPGDEVIVTNFDHEANIGPWRKLADKGIVIREWKMRPGANRPDLDDLKALMTERTRLVAVTHASNIYGTINDVRAIADVVHAGGALICVDGVAYAPHRAIDVQALGADFYAFSVYKVYGVHFAALYGRYDHLLAAGNINHSFFSPEKVPQKLEPGNANYEAAYSCVGVIDYLEALAQAHGVNTKGRAAVEAAFALIADHEAALSQRLLDYLTAREDVTIIGDPSPEADRRVPTISFVIEGQPSEAVVRAVDPAGIGIRFGDFYSRGLVQDLDLPNPDGVIRVSAVHYNTADEIDRLIDRLEQIRTKGLEAVA</sequence>
<dbReference type="EMBL" id="QGGW01000010">
    <property type="protein sequence ID" value="PWK58124.1"/>
    <property type="molecule type" value="Genomic_DNA"/>
</dbReference>
<keyword evidence="1" id="KW-0663">Pyridoxal phosphate</keyword>
<protein>
    <submittedName>
        <fullName evidence="3">Cysteine desulfurase family protein (TIGR01976 family)</fullName>
    </submittedName>
</protein>
<dbReference type="PANTHER" id="PTHR43586">
    <property type="entry name" value="CYSTEINE DESULFURASE"/>
    <property type="match status" value="1"/>
</dbReference>
<dbReference type="OrthoDB" id="7592443at2"/>
<dbReference type="Proteomes" id="UP000245708">
    <property type="component" value="Unassembled WGS sequence"/>
</dbReference>
<dbReference type="SUPFAM" id="SSF53383">
    <property type="entry name" value="PLP-dependent transferases"/>
    <property type="match status" value="1"/>
</dbReference>